<proteinExistence type="predicted"/>
<protein>
    <submittedName>
        <fullName evidence="1">Uncharacterized protein</fullName>
    </submittedName>
</protein>
<organism evidence="1 2">
    <name type="scientific">Glycomyces artemisiae</name>
    <dbReference type="NCBI Taxonomy" id="1076443"/>
    <lineage>
        <taxon>Bacteria</taxon>
        <taxon>Bacillati</taxon>
        <taxon>Actinomycetota</taxon>
        <taxon>Actinomycetes</taxon>
        <taxon>Glycomycetales</taxon>
        <taxon>Glycomycetaceae</taxon>
        <taxon>Glycomyces</taxon>
    </lineage>
</organism>
<evidence type="ECO:0000313" key="2">
    <source>
        <dbReference type="Proteomes" id="UP000238176"/>
    </source>
</evidence>
<name>A0A2T0UEU0_9ACTN</name>
<keyword evidence="2" id="KW-1185">Reference proteome</keyword>
<dbReference type="AlphaFoldDB" id="A0A2T0UEU0"/>
<dbReference type="RefSeq" id="WP_106365887.1">
    <property type="nucleotide sequence ID" value="NZ_PVTJ01000009.1"/>
</dbReference>
<evidence type="ECO:0000313" key="1">
    <source>
        <dbReference type="EMBL" id="PRY56461.1"/>
    </source>
</evidence>
<dbReference type="EMBL" id="PVTJ01000009">
    <property type="protein sequence ID" value="PRY56461.1"/>
    <property type="molecule type" value="Genomic_DNA"/>
</dbReference>
<reference evidence="1 2" key="1">
    <citation type="submission" date="2018-03" db="EMBL/GenBank/DDBJ databases">
        <title>Genomic Encyclopedia of Type Strains, Phase III (KMG-III): the genomes of soil and plant-associated and newly described type strains.</title>
        <authorList>
            <person name="Whitman W."/>
        </authorList>
    </citation>
    <scope>NUCLEOTIDE SEQUENCE [LARGE SCALE GENOMIC DNA]</scope>
    <source>
        <strain evidence="1 2">CGMCC 4.7067</strain>
    </source>
</reference>
<sequence length="142" mass="16610">MDTTDPQPDPTTRILWVPSLADPTNPTPAELAAGSELHLLPPDQRDTITGRMVEVDLATFLGTTRRPRRLPRWLRDLVWVLPTAGMGEEFRGWRHPLWRGSDDWPGDDEDRYWRRTIVVRIPGRRYMVVTVPIRRRYRREGS</sequence>
<gene>
    <name evidence="1" type="ORF">B0I28_109110</name>
</gene>
<comment type="caution">
    <text evidence="1">The sequence shown here is derived from an EMBL/GenBank/DDBJ whole genome shotgun (WGS) entry which is preliminary data.</text>
</comment>
<accession>A0A2T0UEU0</accession>
<dbReference type="Proteomes" id="UP000238176">
    <property type="component" value="Unassembled WGS sequence"/>
</dbReference>